<dbReference type="PANTHER" id="PTHR46268">
    <property type="entry name" value="STRESS RESPONSE PROTEIN NHAX"/>
    <property type="match status" value="1"/>
</dbReference>
<dbReference type="PANTHER" id="PTHR46268:SF6">
    <property type="entry name" value="UNIVERSAL STRESS PROTEIN UP12"/>
    <property type="match status" value="1"/>
</dbReference>
<dbReference type="Gene3D" id="3.40.50.620">
    <property type="entry name" value="HUPs"/>
    <property type="match status" value="1"/>
</dbReference>
<accession>L9UND2</accession>
<gene>
    <name evidence="3" type="ORF">C499_14385</name>
</gene>
<dbReference type="Proteomes" id="UP000011585">
    <property type="component" value="Unassembled WGS sequence"/>
</dbReference>
<evidence type="ECO:0000259" key="2">
    <source>
        <dbReference type="Pfam" id="PF00582"/>
    </source>
</evidence>
<sequence>MVLIRRDHTTVFLSPDNRGSDELMYDDILLPTDGDESMDNVYAHTLDLAQRHDATVHILYVIDDRAFLTLASDVVDNVVSELEATGEEATTIALDRIESGDVEATAAIRRGNPAEEIIDYIEREDIDIVTMGTHGSNYQENMVGSVSARVVADAPVPVLTVNVNGSDE</sequence>
<dbReference type="AlphaFoldDB" id="L9UND2"/>
<dbReference type="CDD" id="cd00293">
    <property type="entry name" value="USP-like"/>
    <property type="match status" value="1"/>
</dbReference>
<dbReference type="SUPFAM" id="SSF52402">
    <property type="entry name" value="Adenine nucleotide alpha hydrolases-like"/>
    <property type="match status" value="1"/>
</dbReference>
<organism evidence="3 4">
    <name type="scientific">Halogeometricum borinquense (strain ATCC 700274 / DSM 11551 / JCM 10706 / KCTC 4070 / PR3)</name>
    <dbReference type="NCBI Taxonomy" id="469382"/>
    <lineage>
        <taxon>Archaea</taxon>
        <taxon>Methanobacteriati</taxon>
        <taxon>Methanobacteriota</taxon>
        <taxon>Stenosarchaea group</taxon>
        <taxon>Halobacteria</taxon>
        <taxon>Halobacteriales</taxon>
        <taxon>Haloferacaceae</taxon>
        <taxon>Halogeometricum</taxon>
    </lineage>
</organism>
<dbReference type="PRINTS" id="PR01438">
    <property type="entry name" value="UNVRSLSTRESS"/>
</dbReference>
<dbReference type="EMBL" id="AOHT01000044">
    <property type="protein sequence ID" value="ELY25678.1"/>
    <property type="molecule type" value="Genomic_DNA"/>
</dbReference>
<comment type="caution">
    <text evidence="3">The sequence shown here is derived from an EMBL/GenBank/DDBJ whole genome shotgun (WGS) entry which is preliminary data.</text>
</comment>
<dbReference type="InterPro" id="IPR014729">
    <property type="entry name" value="Rossmann-like_a/b/a_fold"/>
</dbReference>
<name>L9UND2_HALBP</name>
<dbReference type="InterPro" id="IPR006016">
    <property type="entry name" value="UspA"/>
</dbReference>
<reference evidence="3 4" key="1">
    <citation type="journal article" date="2014" name="PLoS Genet.">
        <title>Phylogenetically driven sequencing of extremely halophilic archaea reveals strategies for static and dynamic osmo-response.</title>
        <authorList>
            <person name="Becker E.A."/>
            <person name="Seitzer P.M."/>
            <person name="Tritt A."/>
            <person name="Larsen D."/>
            <person name="Krusor M."/>
            <person name="Yao A.I."/>
            <person name="Wu D."/>
            <person name="Madern D."/>
            <person name="Eisen J.A."/>
            <person name="Darling A.E."/>
            <person name="Facciotti M.T."/>
        </authorList>
    </citation>
    <scope>NUCLEOTIDE SEQUENCE [LARGE SCALE GENOMIC DNA]</scope>
    <source>
        <strain evidence="3 4">DSM 11551</strain>
    </source>
</reference>
<proteinExistence type="inferred from homology"/>
<feature type="domain" description="UspA" evidence="2">
    <location>
        <begin position="24"/>
        <end position="161"/>
    </location>
</feature>
<evidence type="ECO:0000256" key="1">
    <source>
        <dbReference type="ARBA" id="ARBA00008791"/>
    </source>
</evidence>
<evidence type="ECO:0000313" key="4">
    <source>
        <dbReference type="Proteomes" id="UP000011585"/>
    </source>
</evidence>
<dbReference type="InterPro" id="IPR006015">
    <property type="entry name" value="Universal_stress_UspA"/>
</dbReference>
<dbReference type="Pfam" id="PF00582">
    <property type="entry name" value="Usp"/>
    <property type="match status" value="1"/>
</dbReference>
<evidence type="ECO:0000313" key="3">
    <source>
        <dbReference type="EMBL" id="ELY25678.1"/>
    </source>
</evidence>
<comment type="similarity">
    <text evidence="1">Belongs to the universal stress protein A family.</text>
</comment>
<protein>
    <submittedName>
        <fullName evidence="3">Universal stress protein UspA-like protein</fullName>
    </submittedName>
</protein>